<evidence type="ECO:0000259" key="8">
    <source>
        <dbReference type="PROSITE" id="PS50011"/>
    </source>
</evidence>
<evidence type="ECO:0000256" key="5">
    <source>
        <dbReference type="ARBA" id="ARBA00022840"/>
    </source>
</evidence>
<dbReference type="Proteomes" id="UP000759537">
    <property type="component" value="Unassembled WGS sequence"/>
</dbReference>
<accession>A0A9P5TDZ0</accession>
<feature type="compositionally biased region" description="Polar residues" evidence="7">
    <location>
        <begin position="567"/>
        <end position="579"/>
    </location>
</feature>
<dbReference type="InterPro" id="IPR017441">
    <property type="entry name" value="Protein_kinase_ATP_BS"/>
</dbReference>
<dbReference type="PROSITE" id="PS00107">
    <property type="entry name" value="PROTEIN_KINASE_ATP"/>
    <property type="match status" value="1"/>
</dbReference>
<dbReference type="CDD" id="cd14008">
    <property type="entry name" value="STKc_LKB1_CaMKK"/>
    <property type="match status" value="1"/>
</dbReference>
<gene>
    <name evidence="9" type="ORF">DFH94DRAFT_712302</name>
</gene>
<feature type="compositionally biased region" description="Polar residues" evidence="7">
    <location>
        <begin position="507"/>
        <end position="522"/>
    </location>
</feature>
<protein>
    <submittedName>
        <fullName evidence="9">Kinase-like domain-containing protein</fullName>
    </submittedName>
</protein>
<organism evidence="9 10">
    <name type="scientific">Russula ochroleuca</name>
    <dbReference type="NCBI Taxonomy" id="152965"/>
    <lineage>
        <taxon>Eukaryota</taxon>
        <taxon>Fungi</taxon>
        <taxon>Dikarya</taxon>
        <taxon>Basidiomycota</taxon>
        <taxon>Agaricomycotina</taxon>
        <taxon>Agaricomycetes</taxon>
        <taxon>Russulales</taxon>
        <taxon>Russulaceae</taxon>
        <taxon>Russula</taxon>
    </lineage>
</organism>
<dbReference type="Gene3D" id="1.10.510.10">
    <property type="entry name" value="Transferase(Phosphotransferase) domain 1"/>
    <property type="match status" value="1"/>
</dbReference>
<dbReference type="Pfam" id="PF00069">
    <property type="entry name" value="Pkinase"/>
    <property type="match status" value="1"/>
</dbReference>
<dbReference type="GO" id="GO:0005524">
    <property type="term" value="F:ATP binding"/>
    <property type="evidence" value="ECO:0007669"/>
    <property type="project" value="UniProtKB-UniRule"/>
</dbReference>
<dbReference type="PANTHER" id="PTHR43895:SF152">
    <property type="entry name" value="SERINE_THREONINE-PROTEIN KINASE TOS3"/>
    <property type="match status" value="1"/>
</dbReference>
<dbReference type="GO" id="GO:0007165">
    <property type="term" value="P:signal transduction"/>
    <property type="evidence" value="ECO:0007669"/>
    <property type="project" value="TreeGrafter"/>
</dbReference>
<proteinExistence type="predicted"/>
<feature type="compositionally biased region" description="Low complexity" evidence="7">
    <location>
        <begin position="634"/>
        <end position="651"/>
    </location>
</feature>
<dbReference type="Gene3D" id="3.30.200.20">
    <property type="entry name" value="Phosphorylase Kinase, domain 1"/>
    <property type="match status" value="1"/>
</dbReference>
<reference evidence="9" key="2">
    <citation type="journal article" date="2020" name="Nat. Commun.">
        <title>Large-scale genome sequencing of mycorrhizal fungi provides insights into the early evolution of symbiotic traits.</title>
        <authorList>
            <person name="Miyauchi S."/>
            <person name="Kiss E."/>
            <person name="Kuo A."/>
            <person name="Drula E."/>
            <person name="Kohler A."/>
            <person name="Sanchez-Garcia M."/>
            <person name="Morin E."/>
            <person name="Andreopoulos B."/>
            <person name="Barry K.W."/>
            <person name="Bonito G."/>
            <person name="Buee M."/>
            <person name="Carver A."/>
            <person name="Chen C."/>
            <person name="Cichocki N."/>
            <person name="Clum A."/>
            <person name="Culley D."/>
            <person name="Crous P.W."/>
            <person name="Fauchery L."/>
            <person name="Girlanda M."/>
            <person name="Hayes R.D."/>
            <person name="Keri Z."/>
            <person name="LaButti K."/>
            <person name="Lipzen A."/>
            <person name="Lombard V."/>
            <person name="Magnuson J."/>
            <person name="Maillard F."/>
            <person name="Murat C."/>
            <person name="Nolan M."/>
            <person name="Ohm R.A."/>
            <person name="Pangilinan J."/>
            <person name="Pereira M.F."/>
            <person name="Perotto S."/>
            <person name="Peter M."/>
            <person name="Pfister S."/>
            <person name="Riley R."/>
            <person name="Sitrit Y."/>
            <person name="Stielow J.B."/>
            <person name="Szollosi G."/>
            <person name="Zifcakova L."/>
            <person name="Stursova M."/>
            <person name="Spatafora J.W."/>
            <person name="Tedersoo L."/>
            <person name="Vaario L.M."/>
            <person name="Yamada A."/>
            <person name="Yan M."/>
            <person name="Wang P."/>
            <person name="Xu J."/>
            <person name="Bruns T."/>
            <person name="Baldrian P."/>
            <person name="Vilgalys R."/>
            <person name="Dunand C."/>
            <person name="Henrissat B."/>
            <person name="Grigoriev I.V."/>
            <person name="Hibbett D."/>
            <person name="Nagy L.G."/>
            <person name="Martin F.M."/>
        </authorList>
    </citation>
    <scope>NUCLEOTIDE SEQUENCE</scope>
    <source>
        <strain evidence="9">Prilba</strain>
    </source>
</reference>
<name>A0A9P5TDZ0_9AGAM</name>
<comment type="caution">
    <text evidence="9">The sequence shown here is derived from an EMBL/GenBank/DDBJ whole genome shotgun (WGS) entry which is preliminary data.</text>
</comment>
<reference evidence="9" key="1">
    <citation type="submission" date="2019-10" db="EMBL/GenBank/DDBJ databases">
        <authorList>
            <consortium name="DOE Joint Genome Institute"/>
            <person name="Kuo A."/>
            <person name="Miyauchi S."/>
            <person name="Kiss E."/>
            <person name="Drula E."/>
            <person name="Kohler A."/>
            <person name="Sanchez-Garcia M."/>
            <person name="Andreopoulos B."/>
            <person name="Barry K.W."/>
            <person name="Bonito G."/>
            <person name="Buee M."/>
            <person name="Carver A."/>
            <person name="Chen C."/>
            <person name="Cichocki N."/>
            <person name="Clum A."/>
            <person name="Culley D."/>
            <person name="Crous P.W."/>
            <person name="Fauchery L."/>
            <person name="Girlanda M."/>
            <person name="Hayes R."/>
            <person name="Keri Z."/>
            <person name="LaButti K."/>
            <person name="Lipzen A."/>
            <person name="Lombard V."/>
            <person name="Magnuson J."/>
            <person name="Maillard F."/>
            <person name="Morin E."/>
            <person name="Murat C."/>
            <person name="Nolan M."/>
            <person name="Ohm R."/>
            <person name="Pangilinan J."/>
            <person name="Pereira M."/>
            <person name="Perotto S."/>
            <person name="Peter M."/>
            <person name="Riley R."/>
            <person name="Sitrit Y."/>
            <person name="Stielow B."/>
            <person name="Szollosi G."/>
            <person name="Zifcakova L."/>
            <person name="Stursova M."/>
            <person name="Spatafora J.W."/>
            <person name="Tedersoo L."/>
            <person name="Vaario L.-M."/>
            <person name="Yamada A."/>
            <person name="Yan M."/>
            <person name="Wang P."/>
            <person name="Xu J."/>
            <person name="Bruns T."/>
            <person name="Baldrian P."/>
            <person name="Vilgalys R."/>
            <person name="Henrissat B."/>
            <person name="Grigoriev I.V."/>
            <person name="Hibbett D."/>
            <person name="Nagy L.G."/>
            <person name="Martin F.M."/>
        </authorList>
    </citation>
    <scope>NUCLEOTIDE SEQUENCE</scope>
    <source>
        <strain evidence="9">Prilba</strain>
    </source>
</reference>
<dbReference type="InterPro" id="IPR011009">
    <property type="entry name" value="Kinase-like_dom_sf"/>
</dbReference>
<dbReference type="InterPro" id="IPR000719">
    <property type="entry name" value="Prot_kinase_dom"/>
</dbReference>
<feature type="compositionally biased region" description="Low complexity" evidence="7">
    <location>
        <begin position="790"/>
        <end position="800"/>
    </location>
</feature>
<dbReference type="PROSITE" id="PS50011">
    <property type="entry name" value="PROTEIN_KINASE_DOM"/>
    <property type="match status" value="1"/>
</dbReference>
<feature type="compositionally biased region" description="Acidic residues" evidence="7">
    <location>
        <begin position="997"/>
        <end position="1011"/>
    </location>
</feature>
<feature type="compositionally biased region" description="Acidic residues" evidence="7">
    <location>
        <begin position="963"/>
        <end position="977"/>
    </location>
</feature>
<feature type="region of interest" description="Disordered" evidence="7">
    <location>
        <begin position="682"/>
        <end position="701"/>
    </location>
</feature>
<dbReference type="SUPFAM" id="SSF56112">
    <property type="entry name" value="Protein kinase-like (PK-like)"/>
    <property type="match status" value="1"/>
</dbReference>
<keyword evidence="2" id="KW-0808">Transferase</keyword>
<feature type="region of interest" description="Disordered" evidence="7">
    <location>
        <begin position="922"/>
        <end position="1017"/>
    </location>
</feature>
<dbReference type="EMBL" id="WHVB01000002">
    <property type="protein sequence ID" value="KAF8486303.1"/>
    <property type="molecule type" value="Genomic_DNA"/>
</dbReference>
<keyword evidence="4 9" id="KW-0418">Kinase</keyword>
<keyword evidence="5 6" id="KW-0067">ATP-binding</keyword>
<dbReference type="AlphaFoldDB" id="A0A9P5TDZ0"/>
<feature type="compositionally biased region" description="Polar residues" evidence="7">
    <location>
        <begin position="599"/>
        <end position="610"/>
    </location>
</feature>
<evidence type="ECO:0000256" key="6">
    <source>
        <dbReference type="PROSITE-ProRule" id="PRU10141"/>
    </source>
</evidence>
<feature type="compositionally biased region" description="Acidic residues" evidence="7">
    <location>
        <begin position="873"/>
        <end position="888"/>
    </location>
</feature>
<feature type="compositionally biased region" description="Basic and acidic residues" evidence="7">
    <location>
        <begin position="922"/>
        <end position="931"/>
    </location>
</feature>
<feature type="binding site" evidence="6">
    <location>
        <position position="79"/>
    </location>
    <ligand>
        <name>ATP</name>
        <dbReference type="ChEBI" id="CHEBI:30616"/>
    </ligand>
</feature>
<sequence length="1017" mass="110616">MDTADLQVMSCPPFDPAADVRITHTVRQGRAPSGGDGNHLSRGVILNHYLRGPSVGKGQHGTVYRCLDLAQDNHEVAIKVVSRHNPRADRLNQLKRKRIPRSGPHLPVTDNLGSQEYKIKKEIAVMKLCRHPHVVRLLEVIDDKLYQKVYMVMEFLGGGEIKWRDSEGNPVLRVDQSRRICRDVILGLEYLHFQGIIHRDIKPANLMWTSDRRTVKITDFGVAHISAAQRLAGSGSNKPGSRAATTNPDGDLQFLFDDSELCKTAGTPSFLAPEVVYDFGTEIPPSSSSGPLVATDSNSATTLQAPAPHRPPITKAIDVWALGVTLYCLLFGRTPFRVESNHEFALYGVICTQDWDVEACMGLDHIPTEGRQHDCPNDKPCSEGGEIIKLLERLLEKDMNKRITLDEVKRHRWFLRDIPDRDRWVRETLPNSKLVTTITEDAISDAVSPMRFRWRQRLTNRLTSLLRTVRPQRSFRSAGGHSDSEDVGVRSLPSIDMSRYSIEKDSSQQPAQASNSRTARSSGKSRERTRHSRGETHPPMASNSRRPRPVANISSPPRSKSSDTRARASSSGSTQVNKNLQRRRGSASLLTGPERSAPSVHSLSPTTTTAADEPRPRSRFSLSSLRWRRGDTQPSTPASASATTSVPVTPSMSISRELSRAALPPSTSGGAPASFPAVASPALVAGGDGDDDATPAMRASSWGDVGEYRRLQRAQQEVASMHSGAGDHDEPLDPDVVVVGAGGVATGPLPLTPSGSAGALALAVAGSSSSCIQPYGNLYTQDALCRQLPASSSSSSAAPPLTTGLASGSHGSHGSGFGVVMMGGGSSSSHSRWNPHPYPHPHPRHIDTNAPRSIMQLSSSFGSEECQSGKDEGEGDGEGEGDPSDGDSDSFFARNSEEIVRPRVIIPTTMPAVHSVFRQHGHGQDYPHYHQDEDDVDVDDGWAGYGARPSHPMGSRRGKDVYGEEEEEEEEDDDDGSGGEQPIEVRRRQLSWADHGLDDDEDEDEDEDEDAPPPTPP</sequence>
<evidence type="ECO:0000256" key="4">
    <source>
        <dbReference type="ARBA" id="ARBA00022777"/>
    </source>
</evidence>
<evidence type="ECO:0000256" key="7">
    <source>
        <dbReference type="SAM" id="MobiDB-lite"/>
    </source>
</evidence>
<dbReference type="OrthoDB" id="68483at2759"/>
<evidence type="ECO:0000256" key="1">
    <source>
        <dbReference type="ARBA" id="ARBA00022527"/>
    </source>
</evidence>
<feature type="domain" description="Protein kinase" evidence="8">
    <location>
        <begin position="49"/>
        <end position="414"/>
    </location>
</feature>
<keyword evidence="1" id="KW-0723">Serine/threonine-protein kinase</keyword>
<feature type="region of interest" description="Disordered" evidence="7">
    <location>
        <begin position="502"/>
        <end position="653"/>
    </location>
</feature>
<feature type="compositionally biased region" description="Polar residues" evidence="7">
    <location>
        <begin position="855"/>
        <end position="866"/>
    </location>
</feature>
<dbReference type="PANTHER" id="PTHR43895">
    <property type="entry name" value="CALCIUM/CALMODULIN-DEPENDENT PROTEIN KINASE KINASE-RELATED"/>
    <property type="match status" value="1"/>
</dbReference>
<dbReference type="GO" id="GO:0004674">
    <property type="term" value="F:protein serine/threonine kinase activity"/>
    <property type="evidence" value="ECO:0007669"/>
    <property type="project" value="UniProtKB-KW"/>
</dbReference>
<feature type="region of interest" description="Disordered" evidence="7">
    <location>
        <begin position="790"/>
        <end position="891"/>
    </location>
</feature>
<evidence type="ECO:0000256" key="3">
    <source>
        <dbReference type="ARBA" id="ARBA00022741"/>
    </source>
</evidence>
<keyword evidence="3 6" id="KW-0547">Nucleotide-binding</keyword>
<evidence type="ECO:0000256" key="2">
    <source>
        <dbReference type="ARBA" id="ARBA00022679"/>
    </source>
</evidence>
<evidence type="ECO:0000313" key="9">
    <source>
        <dbReference type="EMBL" id="KAF8486303.1"/>
    </source>
</evidence>
<dbReference type="SMART" id="SM00220">
    <property type="entry name" value="S_TKc"/>
    <property type="match status" value="1"/>
</dbReference>
<feature type="compositionally biased region" description="Gly residues" evidence="7">
    <location>
        <begin position="811"/>
        <end position="826"/>
    </location>
</feature>
<evidence type="ECO:0000313" key="10">
    <source>
        <dbReference type="Proteomes" id="UP000759537"/>
    </source>
</evidence>
<keyword evidence="10" id="KW-1185">Reference proteome</keyword>